<gene>
    <name evidence="7" type="ORF">METZ01_LOCUS146361</name>
</gene>
<feature type="non-terminal residue" evidence="7">
    <location>
        <position position="258"/>
    </location>
</feature>
<comment type="catalytic activity">
    <reaction evidence="1">
        <text>Hydrolysis of terminal non-reducing beta-D-galactose residues in beta-D-galactosides.</text>
        <dbReference type="EC" id="3.2.1.23"/>
    </reaction>
</comment>
<name>A0A381ZXE2_9ZZZZ</name>
<keyword evidence="5" id="KW-0326">Glycosidase</keyword>
<evidence type="ECO:0000256" key="1">
    <source>
        <dbReference type="ARBA" id="ARBA00001412"/>
    </source>
</evidence>
<dbReference type="Gene3D" id="2.60.120.260">
    <property type="entry name" value="Galactose-binding domain-like"/>
    <property type="match status" value="1"/>
</dbReference>
<evidence type="ECO:0000313" key="7">
    <source>
        <dbReference type="EMBL" id="SVA93507.1"/>
    </source>
</evidence>
<dbReference type="InterPro" id="IPR006104">
    <property type="entry name" value="Glyco_hydro_2_N"/>
</dbReference>
<dbReference type="GO" id="GO:0009341">
    <property type="term" value="C:beta-galactosidase complex"/>
    <property type="evidence" value="ECO:0007669"/>
    <property type="project" value="TreeGrafter"/>
</dbReference>
<sequence>MKFVGKSLVIISISLLNAVPPENIWENPSVIEINKEPARAIFSPYESRSLAEAGIPSKSHFYQSLNGKWAFHWVRDPDSRPKDFYRTDFNDIGWDSIQVPANWEINGYGVPIYLNHPYEFTYDPKPPDIPNGYNPVGSYRKHFNISEDWQNRRILIHFGAVKSAFYIWVNGEKVGYSQGSKLPAEFDITGYVKTSENLVALEVYRWSDGSFLECQDFWRISGIERNVYLYAEPRIRIADFWAKTPLDKSFKKGEFSLE</sequence>
<evidence type="ECO:0000259" key="6">
    <source>
        <dbReference type="Pfam" id="PF02837"/>
    </source>
</evidence>
<evidence type="ECO:0000256" key="2">
    <source>
        <dbReference type="ARBA" id="ARBA00007401"/>
    </source>
</evidence>
<dbReference type="PANTHER" id="PTHR46323:SF2">
    <property type="entry name" value="BETA-GALACTOSIDASE"/>
    <property type="match status" value="1"/>
</dbReference>
<dbReference type="InterPro" id="IPR008979">
    <property type="entry name" value="Galactose-bd-like_sf"/>
</dbReference>
<comment type="similarity">
    <text evidence="2">Belongs to the glycosyl hydrolase 2 family.</text>
</comment>
<dbReference type="AlphaFoldDB" id="A0A381ZXE2"/>
<organism evidence="7">
    <name type="scientific">marine metagenome</name>
    <dbReference type="NCBI Taxonomy" id="408172"/>
    <lineage>
        <taxon>unclassified sequences</taxon>
        <taxon>metagenomes</taxon>
        <taxon>ecological metagenomes</taxon>
    </lineage>
</organism>
<dbReference type="EMBL" id="UINC01022909">
    <property type="protein sequence ID" value="SVA93507.1"/>
    <property type="molecule type" value="Genomic_DNA"/>
</dbReference>
<reference evidence="7" key="1">
    <citation type="submission" date="2018-05" db="EMBL/GenBank/DDBJ databases">
        <authorList>
            <person name="Lanie J.A."/>
            <person name="Ng W.-L."/>
            <person name="Kazmierczak K.M."/>
            <person name="Andrzejewski T.M."/>
            <person name="Davidsen T.M."/>
            <person name="Wayne K.J."/>
            <person name="Tettelin H."/>
            <person name="Glass J.I."/>
            <person name="Rusch D."/>
            <person name="Podicherti R."/>
            <person name="Tsui H.-C.T."/>
            <person name="Winkler M.E."/>
        </authorList>
    </citation>
    <scope>NUCLEOTIDE SEQUENCE</scope>
</reference>
<feature type="domain" description="Glycosyl hydrolases family 2 sugar binding" evidence="6">
    <location>
        <begin position="63"/>
        <end position="233"/>
    </location>
</feature>
<keyword evidence="4" id="KW-0378">Hydrolase</keyword>
<accession>A0A381ZXE2</accession>
<dbReference type="Pfam" id="PF02837">
    <property type="entry name" value="Glyco_hydro_2_N"/>
    <property type="match status" value="1"/>
</dbReference>
<evidence type="ECO:0000256" key="3">
    <source>
        <dbReference type="ARBA" id="ARBA00012756"/>
    </source>
</evidence>
<dbReference type="SUPFAM" id="SSF49785">
    <property type="entry name" value="Galactose-binding domain-like"/>
    <property type="match status" value="1"/>
</dbReference>
<dbReference type="InterPro" id="IPR050347">
    <property type="entry name" value="Bact_Beta-galactosidase"/>
</dbReference>
<evidence type="ECO:0000256" key="5">
    <source>
        <dbReference type="ARBA" id="ARBA00023295"/>
    </source>
</evidence>
<evidence type="ECO:0000256" key="4">
    <source>
        <dbReference type="ARBA" id="ARBA00022801"/>
    </source>
</evidence>
<dbReference type="PANTHER" id="PTHR46323">
    <property type="entry name" value="BETA-GALACTOSIDASE"/>
    <property type="match status" value="1"/>
</dbReference>
<dbReference type="GO" id="GO:0005990">
    <property type="term" value="P:lactose catabolic process"/>
    <property type="evidence" value="ECO:0007669"/>
    <property type="project" value="TreeGrafter"/>
</dbReference>
<proteinExistence type="inferred from homology"/>
<protein>
    <recommendedName>
        <fullName evidence="3">beta-galactosidase</fullName>
        <ecNumber evidence="3">3.2.1.23</ecNumber>
    </recommendedName>
</protein>
<dbReference type="EC" id="3.2.1.23" evidence="3"/>
<dbReference type="GO" id="GO:0004565">
    <property type="term" value="F:beta-galactosidase activity"/>
    <property type="evidence" value="ECO:0007669"/>
    <property type="project" value="UniProtKB-EC"/>
</dbReference>